<feature type="domain" description="C3HC-type" evidence="7">
    <location>
        <begin position="54"/>
        <end position="179"/>
    </location>
</feature>
<evidence type="ECO:0000256" key="2">
    <source>
        <dbReference type="ARBA" id="ARBA00022723"/>
    </source>
</evidence>
<dbReference type="Pfam" id="PF07967">
    <property type="entry name" value="zf-C3HC"/>
    <property type="match status" value="1"/>
</dbReference>
<dbReference type="Proteomes" id="UP000749559">
    <property type="component" value="Unassembled WGS sequence"/>
</dbReference>
<comment type="caution">
    <text evidence="9">The sequence shown here is derived from an EMBL/GenBank/DDBJ whole genome shotgun (WGS) entry which is preliminary data.</text>
</comment>
<keyword evidence="2" id="KW-0479">Metal-binding</keyword>
<evidence type="ECO:0000256" key="1">
    <source>
        <dbReference type="ARBA" id="ARBA00004123"/>
    </source>
</evidence>
<feature type="non-terminal residue" evidence="9">
    <location>
        <position position="1"/>
    </location>
</feature>
<evidence type="ECO:0000256" key="5">
    <source>
        <dbReference type="ARBA" id="ARBA00023242"/>
    </source>
</evidence>
<evidence type="ECO:0000256" key="6">
    <source>
        <dbReference type="ARBA" id="ARBA00044931"/>
    </source>
</evidence>
<dbReference type="PANTHER" id="PTHR15835:SF6">
    <property type="entry name" value="ZINC FINGER C3HC-TYPE PROTEIN 1"/>
    <property type="match status" value="1"/>
</dbReference>
<dbReference type="InterPro" id="IPR013909">
    <property type="entry name" value="NuBaID_C"/>
</dbReference>
<keyword evidence="3" id="KW-0863">Zinc-finger</keyword>
<keyword evidence="4" id="KW-0862">Zinc</keyword>
<dbReference type="AlphaFoldDB" id="A0A8J1XG48"/>
<protein>
    <submittedName>
        <fullName evidence="9">Uncharacterized protein</fullName>
    </submittedName>
</protein>
<evidence type="ECO:0000256" key="4">
    <source>
        <dbReference type="ARBA" id="ARBA00022833"/>
    </source>
</evidence>
<evidence type="ECO:0000259" key="7">
    <source>
        <dbReference type="Pfam" id="PF07967"/>
    </source>
</evidence>
<feature type="domain" description="NuBaID C-terminal" evidence="8">
    <location>
        <begin position="221"/>
        <end position="319"/>
    </location>
</feature>
<dbReference type="EMBL" id="CAIIXF020000005">
    <property type="protein sequence ID" value="CAH1784193.1"/>
    <property type="molecule type" value="Genomic_DNA"/>
</dbReference>
<proteinExistence type="predicted"/>
<gene>
    <name evidence="9" type="ORF">OFUS_LOCUS10434</name>
</gene>
<evidence type="ECO:0000259" key="8">
    <source>
        <dbReference type="Pfam" id="PF08600"/>
    </source>
</evidence>
<evidence type="ECO:0000256" key="3">
    <source>
        <dbReference type="ARBA" id="ARBA00022771"/>
    </source>
</evidence>
<accession>A0A8J1XG48</accession>
<keyword evidence="10" id="KW-1185">Reference proteome</keyword>
<comment type="function">
    <text evidence="6">Required for proper positioning of a substantial amount of TPR at the nuclear basket (NB) through interaction with TPR.</text>
</comment>
<dbReference type="PANTHER" id="PTHR15835">
    <property type="entry name" value="NUCLEAR-INTERACTING PARTNER OF ALK"/>
    <property type="match status" value="1"/>
</dbReference>
<name>A0A8J1XG48_OWEFU</name>
<evidence type="ECO:0000313" key="10">
    <source>
        <dbReference type="Proteomes" id="UP000749559"/>
    </source>
</evidence>
<organism evidence="9 10">
    <name type="scientific">Owenia fusiformis</name>
    <name type="common">Polychaete worm</name>
    <dbReference type="NCBI Taxonomy" id="6347"/>
    <lineage>
        <taxon>Eukaryota</taxon>
        <taxon>Metazoa</taxon>
        <taxon>Spiralia</taxon>
        <taxon>Lophotrochozoa</taxon>
        <taxon>Annelida</taxon>
        <taxon>Polychaeta</taxon>
        <taxon>Sedentaria</taxon>
        <taxon>Canalipalpata</taxon>
        <taxon>Sabellida</taxon>
        <taxon>Oweniida</taxon>
        <taxon>Oweniidae</taxon>
        <taxon>Owenia</taxon>
    </lineage>
</organism>
<reference evidence="9" key="1">
    <citation type="submission" date="2022-03" db="EMBL/GenBank/DDBJ databases">
        <authorList>
            <person name="Martin C."/>
        </authorList>
    </citation>
    <scope>NUCLEOTIDE SEQUENCE</scope>
</reference>
<dbReference type="GO" id="GO:0008270">
    <property type="term" value="F:zinc ion binding"/>
    <property type="evidence" value="ECO:0007669"/>
    <property type="project" value="UniProtKB-KW"/>
</dbReference>
<dbReference type="OrthoDB" id="614844at2759"/>
<dbReference type="InterPro" id="IPR012935">
    <property type="entry name" value="NuBaID_N"/>
</dbReference>
<comment type="subcellular location">
    <subcellularLocation>
        <location evidence="1">Nucleus</location>
    </subcellularLocation>
</comment>
<dbReference type="Pfam" id="PF08600">
    <property type="entry name" value="NuBaID_C"/>
    <property type="match status" value="1"/>
</dbReference>
<keyword evidence="5" id="KW-0539">Nucleus</keyword>
<dbReference type="GO" id="GO:0005634">
    <property type="term" value="C:nucleus"/>
    <property type="evidence" value="ECO:0007669"/>
    <property type="project" value="UniProtKB-SubCell"/>
</dbReference>
<sequence>GCTVMAAEDSTPKKILNILSSFLHQEEYSTDLNSSGDGSFINEKSPMNLGATQSKEAYFQRVQTFSMITWVAKPADLSPLHCARYGWENVDNDILRCVTCKAVLSAKLPENYDPEIYEECCENIGQSIVHSHQQLCPWSVNPSPLHFAAIPLEDKTVAADQYLNRFKSLIQMGEKIPALQLNSLVKEGGANMKQKLLEATMSSLIEETTSSNEEIVGNCAVLALTGWCNNGTRDSQIITCKYCCRHIGLWSYISAGCNNAQSTTEDEDEDGPSNKRIRSDRNRCQELFDPINEHRLWCPWVAKPRQPTTSPSSLSDSGDQSSLQHSLIDHHLSMKGSTQCGWRTLGDILLPSCTSPSLSDAKTSPAHEGLRNIRKILNHLAGDEAMH</sequence>
<evidence type="ECO:0000313" key="9">
    <source>
        <dbReference type="EMBL" id="CAH1784193.1"/>
    </source>
</evidence>